<keyword evidence="4" id="KW-0281">Fimbrium</keyword>
<dbReference type="GO" id="GO:0009289">
    <property type="term" value="C:pilus"/>
    <property type="evidence" value="ECO:0007669"/>
    <property type="project" value="InterPro"/>
</dbReference>
<dbReference type="Gene3D" id="3.30.700.10">
    <property type="entry name" value="Glycoprotein, Type 4 Pilin"/>
    <property type="match status" value="1"/>
</dbReference>
<sequence length="148" mass="14683">MKAQMQKGFTLIELMIVVAIIGILAAVALPAYQDYTVRAKVSEGLVLATGAKVTVSENAANGKNFDAGYTAPAATASIASVGITQATGVVTVTTTAALGGGTIIFTPTSAGVALAGDATSSTVPAGGSIEWSCTAGTLAAKYRPAQCR</sequence>
<dbReference type="NCBIfam" id="TIGR02532">
    <property type="entry name" value="IV_pilin_GFxxxE"/>
    <property type="match status" value="1"/>
</dbReference>
<dbReference type="SUPFAM" id="SSF54523">
    <property type="entry name" value="Pili subunits"/>
    <property type="match status" value="1"/>
</dbReference>
<dbReference type="PANTHER" id="PTHR30093">
    <property type="entry name" value="GENERAL SECRETION PATHWAY PROTEIN G"/>
    <property type="match status" value="1"/>
</dbReference>
<dbReference type="AlphaFoldDB" id="A0AAP9YHW4"/>
<dbReference type="GO" id="GO:0007155">
    <property type="term" value="P:cell adhesion"/>
    <property type="evidence" value="ECO:0007669"/>
    <property type="project" value="InterPro"/>
</dbReference>
<dbReference type="InterPro" id="IPR045584">
    <property type="entry name" value="Pilin-like"/>
</dbReference>
<gene>
    <name evidence="6" type="ORF">GKQ51_05040</name>
</gene>
<dbReference type="Pfam" id="PF07963">
    <property type="entry name" value="N_methyl"/>
    <property type="match status" value="1"/>
</dbReference>
<name>A0AAP9YHW4_9GAMM</name>
<keyword evidence="2" id="KW-0488">Methylation</keyword>
<evidence type="ECO:0000313" key="6">
    <source>
        <dbReference type="EMBL" id="QQE89704.1"/>
    </source>
</evidence>
<dbReference type="InterPro" id="IPR012902">
    <property type="entry name" value="N_methyl_site"/>
</dbReference>
<protein>
    <recommendedName>
        <fullName evidence="3">Pilin</fullName>
    </recommendedName>
</protein>
<keyword evidence="5" id="KW-0812">Transmembrane</keyword>
<evidence type="ECO:0000256" key="1">
    <source>
        <dbReference type="ARBA" id="ARBA00005233"/>
    </source>
</evidence>
<dbReference type="InterPro" id="IPR001082">
    <property type="entry name" value="Pilin"/>
</dbReference>
<evidence type="ECO:0000256" key="5">
    <source>
        <dbReference type="SAM" id="Phobius"/>
    </source>
</evidence>
<keyword evidence="5" id="KW-1133">Transmembrane helix</keyword>
<dbReference type="PANTHER" id="PTHR30093:SF34">
    <property type="entry name" value="PREPILIN PEPTIDASE-DEPENDENT PROTEIN D"/>
    <property type="match status" value="1"/>
</dbReference>
<reference evidence="6 7" key="1">
    <citation type="submission" date="2020-12" db="EMBL/GenBank/DDBJ databases">
        <title>Genomic Analysis and Response surface optimization of nitrogen-fixing conditions for A. chroococcum strain HR1, Isolation from rhizosphere soil.</title>
        <authorList>
            <person name="Li J."/>
            <person name="Yang H."/>
            <person name="Liu H."/>
            <person name="Wang C."/>
            <person name="Tian Y."/>
            <person name="Lu X.Y."/>
        </authorList>
    </citation>
    <scope>NUCLEOTIDE SEQUENCE [LARGE SCALE GENOMIC DNA]</scope>
    <source>
        <strain evidence="6 7">HR1</strain>
    </source>
</reference>
<dbReference type="EMBL" id="CP066310">
    <property type="protein sequence ID" value="QQE89704.1"/>
    <property type="molecule type" value="Genomic_DNA"/>
</dbReference>
<dbReference type="RefSeq" id="WP_198867369.1">
    <property type="nucleotide sequence ID" value="NZ_CP066310.1"/>
</dbReference>
<evidence type="ECO:0000313" key="7">
    <source>
        <dbReference type="Proteomes" id="UP000596192"/>
    </source>
</evidence>
<dbReference type="Proteomes" id="UP000596192">
    <property type="component" value="Chromosome"/>
</dbReference>
<comment type="similarity">
    <text evidence="1 4">Belongs to the N-Me-Phe pilin family.</text>
</comment>
<feature type="transmembrane region" description="Helical" evidence="5">
    <location>
        <begin position="12"/>
        <end position="32"/>
    </location>
</feature>
<keyword evidence="5" id="KW-0472">Membrane</keyword>
<proteinExistence type="inferred from homology"/>
<evidence type="ECO:0000256" key="3">
    <source>
        <dbReference type="ARBA" id="ARBA00029638"/>
    </source>
</evidence>
<organism evidence="6 7">
    <name type="scientific">Azotobacter chroococcum</name>
    <dbReference type="NCBI Taxonomy" id="353"/>
    <lineage>
        <taxon>Bacteria</taxon>
        <taxon>Pseudomonadati</taxon>
        <taxon>Pseudomonadota</taxon>
        <taxon>Gammaproteobacteria</taxon>
        <taxon>Pseudomonadales</taxon>
        <taxon>Pseudomonadaceae</taxon>
        <taxon>Azotobacter</taxon>
    </lineage>
</organism>
<accession>A0AAP9YHW4</accession>
<dbReference type="PROSITE" id="PS00409">
    <property type="entry name" value="PROKAR_NTER_METHYL"/>
    <property type="match status" value="1"/>
</dbReference>
<evidence type="ECO:0000256" key="2">
    <source>
        <dbReference type="ARBA" id="ARBA00022481"/>
    </source>
</evidence>
<dbReference type="Pfam" id="PF00114">
    <property type="entry name" value="Pilin"/>
    <property type="match status" value="1"/>
</dbReference>
<evidence type="ECO:0000256" key="4">
    <source>
        <dbReference type="RuleBase" id="RU000389"/>
    </source>
</evidence>